<dbReference type="Proteomes" id="UP000611723">
    <property type="component" value="Unassembled WGS sequence"/>
</dbReference>
<evidence type="ECO:0000313" key="3">
    <source>
        <dbReference type="Proteomes" id="UP000611723"/>
    </source>
</evidence>
<dbReference type="EMBL" id="JAEQBW010000003">
    <property type="protein sequence ID" value="MBK6265315.1"/>
    <property type="molecule type" value="Genomic_DNA"/>
</dbReference>
<dbReference type="RefSeq" id="WP_201430983.1">
    <property type="nucleotide sequence ID" value="NZ_JAEQBW010000003.1"/>
</dbReference>
<sequence length="138" mass="15546">MIVNENAREIPAVNNDLFLMSGWQENCKGYSVNIHINKPHPIFEGHFPGNPIIPGVCLLVLFRKILNCSEAFKSCRLNCDTMKFVNVLNPILYDSFEVEIVSNSETNKVKIEAKSDSTLFAVLLGSINKHSYEMSINL</sequence>
<evidence type="ECO:0000313" key="2">
    <source>
        <dbReference type="EMBL" id="MBK6265315.1"/>
    </source>
</evidence>
<evidence type="ECO:0000259" key="1">
    <source>
        <dbReference type="Pfam" id="PF22818"/>
    </source>
</evidence>
<dbReference type="SUPFAM" id="SSF54637">
    <property type="entry name" value="Thioesterase/thiol ester dehydrase-isomerase"/>
    <property type="match status" value="1"/>
</dbReference>
<feature type="domain" description="ApeI dehydratase-like" evidence="1">
    <location>
        <begin position="30"/>
        <end position="115"/>
    </location>
</feature>
<name>A0A935C855_9BACT</name>
<dbReference type="InterPro" id="IPR029069">
    <property type="entry name" value="HotDog_dom_sf"/>
</dbReference>
<dbReference type="Pfam" id="PF22818">
    <property type="entry name" value="ApeI-like"/>
    <property type="match status" value="1"/>
</dbReference>
<dbReference type="AlphaFoldDB" id="A0A935C855"/>
<gene>
    <name evidence="2" type="ORF">JKA74_09705</name>
</gene>
<keyword evidence="3" id="KW-1185">Reference proteome</keyword>
<proteinExistence type="predicted"/>
<comment type="caution">
    <text evidence="2">The sequence shown here is derived from an EMBL/GenBank/DDBJ whole genome shotgun (WGS) entry which is preliminary data.</text>
</comment>
<accession>A0A935C855</accession>
<protein>
    <recommendedName>
        <fullName evidence="1">ApeI dehydratase-like domain-containing protein</fullName>
    </recommendedName>
</protein>
<organism evidence="2 3">
    <name type="scientific">Marivirga aurantiaca</name>
    <dbReference type="NCBI Taxonomy" id="2802615"/>
    <lineage>
        <taxon>Bacteria</taxon>
        <taxon>Pseudomonadati</taxon>
        <taxon>Bacteroidota</taxon>
        <taxon>Cytophagia</taxon>
        <taxon>Cytophagales</taxon>
        <taxon>Marivirgaceae</taxon>
        <taxon>Marivirga</taxon>
    </lineage>
</organism>
<dbReference type="Gene3D" id="3.10.129.10">
    <property type="entry name" value="Hotdog Thioesterase"/>
    <property type="match status" value="1"/>
</dbReference>
<reference evidence="2" key="1">
    <citation type="submission" date="2021-01" db="EMBL/GenBank/DDBJ databases">
        <title>Marivirga aurantiaca sp. nov., isolated from intertidal surface sediments.</title>
        <authorList>
            <person name="Zhang M."/>
        </authorList>
    </citation>
    <scope>NUCLEOTIDE SEQUENCE</scope>
    <source>
        <strain evidence="2">S37H4</strain>
    </source>
</reference>
<dbReference type="InterPro" id="IPR054545">
    <property type="entry name" value="ApeI-like"/>
</dbReference>